<comment type="caution">
    <text evidence="1">The sequence shown here is derived from an EMBL/GenBank/DDBJ whole genome shotgun (WGS) entry which is preliminary data.</text>
</comment>
<dbReference type="AlphaFoldDB" id="A0A502FKD5"/>
<evidence type="ECO:0000313" key="2">
    <source>
        <dbReference type="Proteomes" id="UP000317078"/>
    </source>
</evidence>
<dbReference type="Proteomes" id="UP000317078">
    <property type="component" value="Unassembled WGS sequence"/>
</dbReference>
<dbReference type="OrthoDB" id="7267835at2"/>
<keyword evidence="2" id="KW-1185">Reference proteome</keyword>
<dbReference type="GO" id="GO:0006313">
    <property type="term" value="P:DNA transposition"/>
    <property type="evidence" value="ECO:0007669"/>
    <property type="project" value="InterPro"/>
</dbReference>
<dbReference type="EMBL" id="RCZP01000028">
    <property type="protein sequence ID" value="TPG49563.1"/>
    <property type="molecule type" value="Genomic_DNA"/>
</dbReference>
<evidence type="ECO:0008006" key="3">
    <source>
        <dbReference type="Google" id="ProtNLM"/>
    </source>
</evidence>
<dbReference type="SUPFAM" id="SSF48295">
    <property type="entry name" value="TrpR-like"/>
    <property type="match status" value="1"/>
</dbReference>
<dbReference type="GO" id="GO:0004803">
    <property type="term" value="F:transposase activity"/>
    <property type="evidence" value="ECO:0007669"/>
    <property type="project" value="InterPro"/>
</dbReference>
<organism evidence="1 2">
    <name type="scientific">Muricoccus nepalensis</name>
    <dbReference type="NCBI Taxonomy" id="1854500"/>
    <lineage>
        <taxon>Bacteria</taxon>
        <taxon>Pseudomonadati</taxon>
        <taxon>Pseudomonadota</taxon>
        <taxon>Alphaproteobacteria</taxon>
        <taxon>Acetobacterales</taxon>
        <taxon>Roseomonadaceae</taxon>
        <taxon>Muricoccus</taxon>
    </lineage>
</organism>
<dbReference type="InterPro" id="IPR010921">
    <property type="entry name" value="Trp_repressor/repl_initiator"/>
</dbReference>
<name>A0A502FKD5_9PROT</name>
<sequence>MGRTLPPRITEAEDAHTITRMSVREKPVEVITRGERRRSWTGAQKRDIVMESLEPGGSPIAVARRHGIGTGLLYTWRRQIVSVAAAAHCGAEWCCDASAGWAGRYRRGSQRLRTLIRLLV</sequence>
<accession>A0A502FKD5</accession>
<dbReference type="GO" id="GO:0043565">
    <property type="term" value="F:sequence-specific DNA binding"/>
    <property type="evidence" value="ECO:0007669"/>
    <property type="project" value="InterPro"/>
</dbReference>
<evidence type="ECO:0000313" key="1">
    <source>
        <dbReference type="EMBL" id="TPG49563.1"/>
    </source>
</evidence>
<proteinExistence type="predicted"/>
<reference evidence="1 2" key="1">
    <citation type="journal article" date="2019" name="Environ. Microbiol.">
        <title>Species interactions and distinct microbial communities in high Arctic permafrost affected cryosols are associated with the CH4 and CO2 gas fluxes.</title>
        <authorList>
            <person name="Altshuler I."/>
            <person name="Hamel J."/>
            <person name="Turney S."/>
            <person name="Magnuson E."/>
            <person name="Levesque R."/>
            <person name="Greer C."/>
            <person name="Whyte L.G."/>
        </authorList>
    </citation>
    <scope>NUCLEOTIDE SEQUENCE [LARGE SCALE GENOMIC DNA]</scope>
    <source>
        <strain evidence="1 2">S9.3B</strain>
    </source>
</reference>
<gene>
    <name evidence="1" type="ORF">EAH89_21390</name>
</gene>
<dbReference type="Pfam" id="PF01527">
    <property type="entry name" value="HTH_Tnp_1"/>
    <property type="match status" value="1"/>
</dbReference>
<dbReference type="InterPro" id="IPR002514">
    <property type="entry name" value="Transposase_8"/>
</dbReference>
<protein>
    <recommendedName>
        <fullName evidence="3">Transposase</fullName>
    </recommendedName>
</protein>